<proteinExistence type="predicted"/>
<feature type="transmembrane region" description="Helical" evidence="2">
    <location>
        <begin position="273"/>
        <end position="293"/>
    </location>
</feature>
<organism evidence="3 4">
    <name type="scientific">Sporothrix epigloea</name>
    <dbReference type="NCBI Taxonomy" id="1892477"/>
    <lineage>
        <taxon>Eukaryota</taxon>
        <taxon>Fungi</taxon>
        <taxon>Dikarya</taxon>
        <taxon>Ascomycota</taxon>
        <taxon>Pezizomycotina</taxon>
        <taxon>Sordariomycetes</taxon>
        <taxon>Sordariomycetidae</taxon>
        <taxon>Ophiostomatales</taxon>
        <taxon>Ophiostomataceae</taxon>
        <taxon>Sporothrix</taxon>
    </lineage>
</organism>
<protein>
    <submittedName>
        <fullName evidence="3">Pheromone alpha factor receptor</fullName>
    </submittedName>
</protein>
<dbReference type="PANTHER" id="PTHR28009">
    <property type="entry name" value="PHEROMONE ALPHA FACTOR RECEPTOR"/>
    <property type="match status" value="1"/>
</dbReference>
<feature type="transmembrane region" description="Helical" evidence="2">
    <location>
        <begin position="77"/>
        <end position="102"/>
    </location>
</feature>
<reference evidence="3 4" key="1">
    <citation type="submission" date="2024-01" db="EMBL/GenBank/DDBJ databases">
        <authorList>
            <person name="Allen C."/>
            <person name="Tagirdzhanova G."/>
        </authorList>
    </citation>
    <scope>NUCLEOTIDE SEQUENCE [LARGE SCALE GENOMIC DNA]</scope>
    <source>
        <strain evidence="3 4">CBS 573.63</strain>
    </source>
</reference>
<feature type="transmembrane region" description="Helical" evidence="2">
    <location>
        <begin position="122"/>
        <end position="143"/>
    </location>
</feature>
<dbReference type="Gene3D" id="1.10.287.920">
    <property type="entry name" value="Pheromone alpha factor receptor"/>
    <property type="match status" value="1"/>
</dbReference>
<keyword evidence="4" id="KW-1185">Reference proteome</keyword>
<dbReference type="Proteomes" id="UP001642501">
    <property type="component" value="Unassembled WGS sequence"/>
</dbReference>
<feature type="region of interest" description="Disordered" evidence="1">
    <location>
        <begin position="373"/>
        <end position="400"/>
    </location>
</feature>
<evidence type="ECO:0000313" key="4">
    <source>
        <dbReference type="Proteomes" id="UP001642501"/>
    </source>
</evidence>
<keyword evidence="3" id="KW-0675">Receptor</keyword>
<dbReference type="InterPro" id="IPR000366">
    <property type="entry name" value="GPCR_STE2"/>
</dbReference>
<dbReference type="EMBL" id="CAWUOM010000104">
    <property type="protein sequence ID" value="CAK7272305.1"/>
    <property type="molecule type" value="Genomic_DNA"/>
</dbReference>
<feature type="transmembrane region" description="Helical" evidence="2">
    <location>
        <begin position="203"/>
        <end position="223"/>
    </location>
</feature>
<feature type="region of interest" description="Disordered" evidence="1">
    <location>
        <begin position="304"/>
        <end position="326"/>
    </location>
</feature>
<evidence type="ECO:0000313" key="3">
    <source>
        <dbReference type="EMBL" id="CAK7272305.1"/>
    </source>
</evidence>
<sequence length="434" mass="47537">MASSPATGLFDPRNQTFFMQSPQNVSIPVWIPDIDALYSIVVGTSINYATQIGACFIMLLVTLTMTSKSRFSRASTLINIVSLFVSTIRCTLLALYFTSSYLEFYTYFSDDFSIVTPTDKRVSAMATFLAAPQIVLIEAALFLQAYSMIRLWPSVWRHIVLALSVSIATCAIGFKCASVILRIHACLTTDDISSFYWVFESDLSFTATTIFWFCFVFIIRLVIHMWEFRSVLPPMSGVSAMEVLVMTNGILMLIPVVFAAMEFGEFISFEPGSLTYTSVIVLLPLGSLIAQNVSRADSYILRSGKSGGSANSSASRNTRDGDGVDGVSGAYNRAATKNAIACKTSKNDFGTWSHTSDRSTASAIKGSISTQVNIQSGSGHNQSGSNPGVNKSHSNSPTMDCNEKQMQEIHTTPKPQEAGRVWVDHEVEVRQELV</sequence>
<feature type="compositionally biased region" description="Low complexity" evidence="1">
    <location>
        <begin position="375"/>
        <end position="388"/>
    </location>
</feature>
<dbReference type="PANTHER" id="PTHR28009:SF1">
    <property type="entry name" value="PHEROMONE ALPHA FACTOR RECEPTOR"/>
    <property type="match status" value="1"/>
</dbReference>
<evidence type="ECO:0000256" key="1">
    <source>
        <dbReference type="SAM" id="MobiDB-lite"/>
    </source>
</evidence>
<accession>A0ABP0DZF4</accession>
<keyword evidence="2" id="KW-0472">Membrane</keyword>
<feature type="compositionally biased region" description="Low complexity" evidence="1">
    <location>
        <begin position="304"/>
        <end position="316"/>
    </location>
</feature>
<name>A0ABP0DZF4_9PEZI</name>
<dbReference type="InterPro" id="IPR027458">
    <property type="entry name" value="STE2_TM1-TM2_sf"/>
</dbReference>
<evidence type="ECO:0000256" key="2">
    <source>
        <dbReference type="SAM" id="Phobius"/>
    </source>
</evidence>
<keyword evidence="2" id="KW-1133">Transmembrane helix</keyword>
<feature type="transmembrane region" description="Helical" evidence="2">
    <location>
        <begin position="155"/>
        <end position="183"/>
    </location>
</feature>
<gene>
    <name evidence="3" type="primary">STE2</name>
    <name evidence="3" type="ORF">SEPCBS57363_005065</name>
</gene>
<dbReference type="CDD" id="cd14939">
    <property type="entry name" value="7tmD_STE2"/>
    <property type="match status" value="1"/>
</dbReference>
<feature type="transmembrane region" description="Helical" evidence="2">
    <location>
        <begin position="243"/>
        <end position="261"/>
    </location>
</feature>
<dbReference type="Pfam" id="PF02116">
    <property type="entry name" value="STE2"/>
    <property type="match status" value="1"/>
</dbReference>
<feature type="compositionally biased region" description="Polar residues" evidence="1">
    <location>
        <begin position="389"/>
        <end position="399"/>
    </location>
</feature>
<keyword evidence="2" id="KW-0812">Transmembrane</keyword>
<feature type="transmembrane region" description="Helical" evidence="2">
    <location>
        <begin position="46"/>
        <end position="65"/>
    </location>
</feature>
<comment type="caution">
    <text evidence="3">The sequence shown here is derived from an EMBL/GenBank/DDBJ whole genome shotgun (WGS) entry which is preliminary data.</text>
</comment>